<dbReference type="Gene3D" id="3.30.9.10">
    <property type="entry name" value="D-Amino Acid Oxidase, subunit A, domain 2"/>
    <property type="match status" value="1"/>
</dbReference>
<dbReference type="AlphaFoldDB" id="A0A3M7MGW2"/>
<feature type="domain" description="FAD dependent oxidoreductase" evidence="6">
    <location>
        <begin position="18"/>
        <end position="343"/>
    </location>
</feature>
<dbReference type="SUPFAM" id="SSF54373">
    <property type="entry name" value="FAD-linked reductases, C-terminal domain"/>
    <property type="match status" value="1"/>
</dbReference>
<dbReference type="Gene3D" id="3.40.50.720">
    <property type="entry name" value="NAD(P)-binding Rossmann-like Domain"/>
    <property type="match status" value="1"/>
</dbReference>
<evidence type="ECO:0000256" key="5">
    <source>
        <dbReference type="ARBA" id="ARBA00023002"/>
    </source>
</evidence>
<gene>
    <name evidence="8" type="ORF">GMOD_00009337</name>
</gene>
<evidence type="ECO:0000256" key="2">
    <source>
        <dbReference type="ARBA" id="ARBA00006730"/>
    </source>
</evidence>
<evidence type="ECO:0000313" key="9">
    <source>
        <dbReference type="Proteomes" id="UP000265663"/>
    </source>
</evidence>
<dbReference type="PROSITE" id="PS00677">
    <property type="entry name" value="DAO"/>
    <property type="match status" value="1"/>
</dbReference>
<dbReference type="InterPro" id="IPR025676">
    <property type="entry name" value="Clr5_dom"/>
</dbReference>
<evidence type="ECO:0000256" key="3">
    <source>
        <dbReference type="ARBA" id="ARBA00022630"/>
    </source>
</evidence>
<organism evidence="8 9">
    <name type="scientific">Pyrenophora seminiperda CCB06</name>
    <dbReference type="NCBI Taxonomy" id="1302712"/>
    <lineage>
        <taxon>Eukaryota</taxon>
        <taxon>Fungi</taxon>
        <taxon>Dikarya</taxon>
        <taxon>Ascomycota</taxon>
        <taxon>Pezizomycotina</taxon>
        <taxon>Dothideomycetes</taxon>
        <taxon>Pleosporomycetidae</taxon>
        <taxon>Pleosporales</taxon>
        <taxon>Pleosporineae</taxon>
        <taxon>Pleosporaceae</taxon>
        <taxon>Pyrenophora</taxon>
    </lineage>
</organism>
<reference evidence="8 9" key="1">
    <citation type="journal article" date="2014" name="PLoS ONE">
        <title>De novo Genome Assembly of the Fungal Plant Pathogen Pyrenophora semeniperda.</title>
        <authorList>
            <person name="Soliai M.M."/>
            <person name="Meyer S.E."/>
            <person name="Udall J.A."/>
            <person name="Elzinga D.E."/>
            <person name="Hermansen R.A."/>
            <person name="Bodily P.M."/>
            <person name="Hart A.A."/>
            <person name="Coleman C.E."/>
        </authorList>
    </citation>
    <scope>NUCLEOTIDE SEQUENCE [LARGE SCALE GENOMIC DNA]</scope>
    <source>
        <strain evidence="8 9">CCB06</strain>
        <tissue evidence="8">Mycelium</tissue>
    </source>
</reference>
<keyword evidence="4" id="KW-0274">FAD</keyword>
<evidence type="ECO:0000259" key="6">
    <source>
        <dbReference type="Pfam" id="PF01266"/>
    </source>
</evidence>
<sequence length="784" mass="86954">MMKNDREEISPTNMQDSIVILGAGVIGLDVALILAEKGYGRHTTIIAQHLPGDTSIKYTSPWAGANFSAISGSDKNALIWDKAGYKRLMKLAATDGAAAAIRKTKSFEYWDEKPAAEKLDSLADYLEDVILSPDKLLPGTEYGISFTTVTINAPQHILYLKSHLESQGVKFLRRKLEHLDSAFLSERTKVVFNCIGNAARNLPGVQDENCFPVRGQILLARAPQITQNIMRHGRDYETYIIPRPFSNGNVVLGGFMQKNNGTGDTFAHEMESIWTRTTALEPLLDVRDTEILATFAGLRPGRLGGARIEAEARSGGRVVVHNYGAGGTGYQAGFGMAMEAVELAGPYLKGLTGGADVGALGFGGENAMRSRLPACVAINMASRLLEQHKTLLERLYIHDDLKVKDIVEYMRENHKEVDLEYLELNLPSVGAYQRTFRKWGFKKNRNHSHWGWVDKKRRGREALGKQTRFTYNNHVVDDATIRKNISRNVSTAQQITTVTTPGTPDGWAADTPTASTPGCNADIDPTTHIEDIAQVEVPVRSIFEWNMFCTRWARGHMPTDRTTILSRYLQLAEAFVMAPHATSIPCVDDSTELATALQILQWVLFNDDSQFFKVIQGITSIAHDLLGTTLFLTCKGDQPRATAVMWSYSVRPNSTDANGVLCFIVASCHDLDKIAWLLLQSGAKVDMPRTGYTVWSHMCRCQRSHDAVGSILSEACAKKDYSWPGRVNFLYGAVICGHLDIMQVMRESGIFRPIVAATVSIRQRTVAFEMDPVYAFDFTNDEDI</sequence>
<dbReference type="GO" id="GO:0071949">
    <property type="term" value="F:FAD binding"/>
    <property type="evidence" value="ECO:0007669"/>
    <property type="project" value="InterPro"/>
</dbReference>
<dbReference type="PANTHER" id="PTHR11530">
    <property type="entry name" value="D-AMINO ACID OXIDASE"/>
    <property type="match status" value="1"/>
</dbReference>
<evidence type="ECO:0000313" key="8">
    <source>
        <dbReference type="EMBL" id="RMZ73599.1"/>
    </source>
</evidence>
<dbReference type="InterPro" id="IPR023209">
    <property type="entry name" value="DAO"/>
</dbReference>
<dbReference type="GO" id="GO:0003884">
    <property type="term" value="F:D-amino-acid oxidase activity"/>
    <property type="evidence" value="ECO:0007669"/>
    <property type="project" value="InterPro"/>
</dbReference>
<keyword evidence="9" id="KW-1185">Reference proteome</keyword>
<dbReference type="OrthoDB" id="2015447at2759"/>
<comment type="cofactor">
    <cofactor evidence="1">
        <name>FAD</name>
        <dbReference type="ChEBI" id="CHEBI:57692"/>
    </cofactor>
</comment>
<dbReference type="EMBL" id="KE747841">
    <property type="protein sequence ID" value="RMZ73599.1"/>
    <property type="molecule type" value="Genomic_DNA"/>
</dbReference>
<dbReference type="InterPro" id="IPR036770">
    <property type="entry name" value="Ankyrin_rpt-contain_sf"/>
</dbReference>
<keyword evidence="5" id="KW-0560">Oxidoreductase</keyword>
<keyword evidence="3" id="KW-0285">Flavoprotein</keyword>
<evidence type="ECO:0000256" key="1">
    <source>
        <dbReference type="ARBA" id="ARBA00001974"/>
    </source>
</evidence>
<evidence type="ECO:0000256" key="4">
    <source>
        <dbReference type="ARBA" id="ARBA00022827"/>
    </source>
</evidence>
<dbReference type="SUPFAM" id="SSF51971">
    <property type="entry name" value="Nucleotide-binding domain"/>
    <property type="match status" value="1"/>
</dbReference>
<feature type="domain" description="Clr5" evidence="7">
    <location>
        <begin position="385"/>
        <end position="443"/>
    </location>
</feature>
<dbReference type="GO" id="GO:0005737">
    <property type="term" value="C:cytoplasm"/>
    <property type="evidence" value="ECO:0007669"/>
    <property type="project" value="TreeGrafter"/>
</dbReference>
<evidence type="ECO:0000259" key="7">
    <source>
        <dbReference type="Pfam" id="PF14420"/>
    </source>
</evidence>
<accession>A0A3M7MGW2</accession>
<dbReference type="InterPro" id="IPR006181">
    <property type="entry name" value="D-amino_acid_oxidase_CS"/>
</dbReference>
<dbReference type="Proteomes" id="UP000265663">
    <property type="component" value="Unassembled WGS sequence"/>
</dbReference>
<dbReference type="Gene3D" id="1.25.40.20">
    <property type="entry name" value="Ankyrin repeat-containing domain"/>
    <property type="match status" value="1"/>
</dbReference>
<dbReference type="Pfam" id="PF01266">
    <property type="entry name" value="DAO"/>
    <property type="match status" value="1"/>
</dbReference>
<dbReference type="InterPro" id="IPR006076">
    <property type="entry name" value="FAD-dep_OxRdtase"/>
</dbReference>
<dbReference type="Pfam" id="PF14420">
    <property type="entry name" value="Clr5"/>
    <property type="match status" value="1"/>
</dbReference>
<dbReference type="GO" id="GO:0019478">
    <property type="term" value="P:D-amino acid catabolic process"/>
    <property type="evidence" value="ECO:0007669"/>
    <property type="project" value="TreeGrafter"/>
</dbReference>
<name>A0A3M7MGW2_9PLEO</name>
<dbReference type="PANTHER" id="PTHR11530:SF11">
    <property type="entry name" value="D-ASPARTATE OXIDASE"/>
    <property type="match status" value="1"/>
</dbReference>
<dbReference type="SUPFAM" id="SSF48403">
    <property type="entry name" value="Ankyrin repeat"/>
    <property type="match status" value="1"/>
</dbReference>
<comment type="similarity">
    <text evidence="2">Belongs to the DAMOX/DASOX family.</text>
</comment>
<proteinExistence type="inferred from homology"/>
<protein>
    <submittedName>
        <fullName evidence="8">D-amino-acid oxidase</fullName>
    </submittedName>
</protein>